<protein>
    <submittedName>
        <fullName evidence="4">tRNA-specific adenosine deaminase</fullName>
    </submittedName>
</protein>
<dbReference type="PANTHER" id="PTHR11079">
    <property type="entry name" value="CYTOSINE DEAMINASE FAMILY MEMBER"/>
    <property type="match status" value="1"/>
</dbReference>
<keyword evidence="1" id="KW-0479">Metal-binding</keyword>
<dbReference type="PANTHER" id="PTHR11079:SF162">
    <property type="entry name" value="RIBOFLAVIN BIOSYNTHESIS PROTEIN PYRD, CHLOROPLASTIC"/>
    <property type="match status" value="1"/>
</dbReference>
<dbReference type="EMBL" id="CP015518">
    <property type="protein sequence ID" value="APG24644.1"/>
    <property type="molecule type" value="Genomic_DNA"/>
</dbReference>
<proteinExistence type="predicted"/>
<evidence type="ECO:0000256" key="2">
    <source>
        <dbReference type="ARBA" id="ARBA00022833"/>
    </source>
</evidence>
<name>A0A1L3GFA4_SYNAC</name>
<dbReference type="KEGG" id="pace:A6070_14740"/>
<dbReference type="Pfam" id="PF00383">
    <property type="entry name" value="dCMP_cyt_deam_1"/>
    <property type="match status" value="1"/>
</dbReference>
<evidence type="ECO:0000313" key="5">
    <source>
        <dbReference type="Proteomes" id="UP000182264"/>
    </source>
</evidence>
<dbReference type="CDD" id="cd01285">
    <property type="entry name" value="nucleoside_deaminase"/>
    <property type="match status" value="1"/>
</dbReference>
<accession>A0A1L3GFA4</accession>
<dbReference type="OrthoDB" id="9802676at2"/>
<evidence type="ECO:0000259" key="3">
    <source>
        <dbReference type="PROSITE" id="PS51747"/>
    </source>
</evidence>
<dbReference type="PROSITE" id="PS00903">
    <property type="entry name" value="CYT_DCMP_DEAMINASES_1"/>
    <property type="match status" value="1"/>
</dbReference>
<keyword evidence="2" id="KW-0862">Zinc</keyword>
<sequence>MVRRSLLAITFVSLLSVFILAGIARGDDATLQKSIQALEARIAAYVPDNYYRDDAFGLIVVKQAIISLKAGSGGIGACLVDGRTGELVETGRNRQYRPHFRSDMHAEMDLLNRYEDRVQKKGGANSTNDPRQCGDLILFTSTEPCPMCLTRIINSGIQRMYYINPDPDGGMAHRMEQLPRFWREFAANRDFRQAECSPELQQIARDLFRHSVRSFAKSGKH</sequence>
<dbReference type="InterPro" id="IPR002125">
    <property type="entry name" value="CMP_dCMP_dom"/>
</dbReference>
<dbReference type="GO" id="GO:0008835">
    <property type="term" value="F:diaminohydroxyphosphoribosylaminopyrimidine deaminase activity"/>
    <property type="evidence" value="ECO:0007669"/>
    <property type="project" value="TreeGrafter"/>
</dbReference>
<evidence type="ECO:0000313" key="4">
    <source>
        <dbReference type="EMBL" id="APG24644.1"/>
    </source>
</evidence>
<dbReference type="InterPro" id="IPR016193">
    <property type="entry name" value="Cytidine_deaminase-like"/>
</dbReference>
<dbReference type="SUPFAM" id="SSF53927">
    <property type="entry name" value="Cytidine deaminase-like"/>
    <property type="match status" value="1"/>
</dbReference>
<evidence type="ECO:0000256" key="1">
    <source>
        <dbReference type="ARBA" id="ARBA00022723"/>
    </source>
</evidence>
<dbReference type="PROSITE" id="PS51747">
    <property type="entry name" value="CYT_DCMP_DEAMINASES_2"/>
    <property type="match status" value="1"/>
</dbReference>
<dbReference type="RefSeq" id="WP_072286486.1">
    <property type="nucleotide sequence ID" value="NZ_CP015455.1"/>
</dbReference>
<organism evidence="4 5">
    <name type="scientific">Syntrophotalea acetylenica</name>
    <name type="common">Pelobacter acetylenicus</name>
    <dbReference type="NCBI Taxonomy" id="29542"/>
    <lineage>
        <taxon>Bacteria</taxon>
        <taxon>Pseudomonadati</taxon>
        <taxon>Thermodesulfobacteriota</taxon>
        <taxon>Desulfuromonadia</taxon>
        <taxon>Desulfuromonadales</taxon>
        <taxon>Syntrophotaleaceae</taxon>
        <taxon>Syntrophotalea</taxon>
    </lineage>
</organism>
<keyword evidence="5" id="KW-1185">Reference proteome</keyword>
<dbReference type="STRING" id="29542.A6070_14740"/>
<dbReference type="Proteomes" id="UP000182264">
    <property type="component" value="Chromosome"/>
</dbReference>
<dbReference type="AlphaFoldDB" id="A0A1L3GFA4"/>
<dbReference type="GO" id="GO:0008270">
    <property type="term" value="F:zinc ion binding"/>
    <property type="evidence" value="ECO:0007669"/>
    <property type="project" value="InterPro"/>
</dbReference>
<dbReference type="Gene3D" id="3.40.140.10">
    <property type="entry name" value="Cytidine Deaminase, domain 2"/>
    <property type="match status" value="1"/>
</dbReference>
<reference evidence="4 5" key="1">
    <citation type="journal article" date="2017" name="Genome Announc.">
        <title>Complete Genome Sequences of Two Acetylene-Fermenting Pelobacter acetylenicus Strains.</title>
        <authorList>
            <person name="Sutton J.M."/>
            <person name="Baesman S.M."/>
            <person name="Fierst J.L."/>
            <person name="Poret-Peterson A.T."/>
            <person name="Oremland R.S."/>
            <person name="Dunlap D.S."/>
            <person name="Akob D.M."/>
        </authorList>
    </citation>
    <scope>NUCLEOTIDE SEQUENCE [LARGE SCALE GENOMIC DNA]</scope>
    <source>
        <strain evidence="4 5">DSM 3247</strain>
    </source>
</reference>
<dbReference type="InterPro" id="IPR016192">
    <property type="entry name" value="APOBEC/CMP_deaminase_Zn-bd"/>
</dbReference>
<feature type="domain" description="CMP/dCMP-type deaminase" evidence="3">
    <location>
        <begin position="51"/>
        <end position="207"/>
    </location>
</feature>
<gene>
    <name evidence="4" type="ORF">A7E75_06095</name>
</gene>